<dbReference type="EMBL" id="JAUSQM010000001">
    <property type="protein sequence ID" value="MDP9820408.1"/>
    <property type="molecule type" value="Genomic_DNA"/>
</dbReference>
<accession>A0ABT9NJ10</accession>
<sequence>MSDTTAKIRAKGLNATGITDDMATRFADQESGHLIAVVELEVAAVSKNVTSGDRAVDLVITHIEPATTTLAEDHLREFQRALFYNRKVDDNGDQLPLDGGDEPTVEQVRGHGAALVEHDESGEVIGLWDGRHPDADPDDVDEDQDEDQDPDAEPDEDHGRRAIPDPFNPGA</sequence>
<dbReference type="Proteomes" id="UP001240447">
    <property type="component" value="Unassembled WGS sequence"/>
</dbReference>
<proteinExistence type="predicted"/>
<evidence type="ECO:0000256" key="1">
    <source>
        <dbReference type="SAM" id="MobiDB-lite"/>
    </source>
</evidence>
<evidence type="ECO:0000313" key="3">
    <source>
        <dbReference type="Proteomes" id="UP001240447"/>
    </source>
</evidence>
<dbReference type="RefSeq" id="WP_068118915.1">
    <property type="nucleotide sequence ID" value="NZ_CCXJ01000159.1"/>
</dbReference>
<protein>
    <submittedName>
        <fullName evidence="2">Uncharacterized protein</fullName>
    </submittedName>
</protein>
<feature type="region of interest" description="Disordered" evidence="1">
    <location>
        <begin position="126"/>
        <end position="171"/>
    </location>
</feature>
<organism evidence="2 3">
    <name type="scientific">Nocardioides massiliensis</name>
    <dbReference type="NCBI Taxonomy" id="1325935"/>
    <lineage>
        <taxon>Bacteria</taxon>
        <taxon>Bacillati</taxon>
        <taxon>Actinomycetota</taxon>
        <taxon>Actinomycetes</taxon>
        <taxon>Propionibacteriales</taxon>
        <taxon>Nocardioidaceae</taxon>
        <taxon>Nocardioides</taxon>
    </lineage>
</organism>
<name>A0ABT9NJ10_9ACTN</name>
<comment type="caution">
    <text evidence="2">The sequence shown here is derived from an EMBL/GenBank/DDBJ whole genome shotgun (WGS) entry which is preliminary data.</text>
</comment>
<reference evidence="2 3" key="1">
    <citation type="submission" date="2023-07" db="EMBL/GenBank/DDBJ databases">
        <title>Sequencing the genomes of 1000 actinobacteria strains.</title>
        <authorList>
            <person name="Klenk H.-P."/>
        </authorList>
    </citation>
    <scope>NUCLEOTIDE SEQUENCE [LARGE SCALE GENOMIC DNA]</scope>
    <source>
        <strain evidence="2 3">GD13</strain>
    </source>
</reference>
<feature type="compositionally biased region" description="Acidic residues" evidence="1">
    <location>
        <begin position="136"/>
        <end position="156"/>
    </location>
</feature>
<gene>
    <name evidence="2" type="ORF">J2S59_000217</name>
</gene>
<keyword evidence="3" id="KW-1185">Reference proteome</keyword>
<evidence type="ECO:0000313" key="2">
    <source>
        <dbReference type="EMBL" id="MDP9820408.1"/>
    </source>
</evidence>